<keyword evidence="3" id="KW-1185">Reference proteome</keyword>
<evidence type="ECO:0000256" key="1">
    <source>
        <dbReference type="SAM" id="Phobius"/>
    </source>
</evidence>
<dbReference type="RefSeq" id="WP_317137763.1">
    <property type="nucleotide sequence ID" value="NZ_CP043875.1"/>
</dbReference>
<accession>A0AA97FB57</accession>
<feature type="transmembrane region" description="Helical" evidence="1">
    <location>
        <begin position="158"/>
        <end position="180"/>
    </location>
</feature>
<dbReference type="GeneID" id="85229592"/>
<keyword evidence="1" id="KW-1133">Transmembrane helix</keyword>
<feature type="transmembrane region" description="Helical" evidence="1">
    <location>
        <begin position="118"/>
        <end position="137"/>
    </location>
</feature>
<evidence type="ECO:0000313" key="2">
    <source>
        <dbReference type="EMBL" id="WOF16180.1"/>
    </source>
</evidence>
<keyword evidence="1" id="KW-0472">Membrane</keyword>
<feature type="transmembrane region" description="Helical" evidence="1">
    <location>
        <begin position="52"/>
        <end position="70"/>
    </location>
</feature>
<dbReference type="InterPro" id="IPR007272">
    <property type="entry name" value="Sulf_transp_TsuA/YedE"/>
</dbReference>
<evidence type="ECO:0000313" key="3">
    <source>
        <dbReference type="Proteomes" id="UP001301797"/>
    </source>
</evidence>
<feature type="transmembrane region" description="Helical" evidence="1">
    <location>
        <begin position="82"/>
        <end position="106"/>
    </location>
</feature>
<reference evidence="2 3" key="1">
    <citation type="submission" date="2019-09" db="EMBL/GenBank/DDBJ databases">
        <title>The complete genome of Methanoplanus sp. FWC-SCC4.</title>
        <authorList>
            <person name="Chen S.-C."/>
            <person name="Zhou Y.-Z."/>
            <person name="Lai M.-C."/>
        </authorList>
    </citation>
    <scope>NUCLEOTIDE SEQUENCE [LARGE SCALE GENOMIC DNA]</scope>
    <source>
        <strain evidence="2 3">FWC-SCC4</strain>
    </source>
</reference>
<dbReference type="AlphaFoldDB" id="A0AA97FB57"/>
<dbReference type="Pfam" id="PF04143">
    <property type="entry name" value="Sulf_transp"/>
    <property type="match status" value="1"/>
</dbReference>
<sequence>MLTTLHKNRSAQLAIGLLMGIVFGFLIQKAGVTNYDVIIRQLLLQDFTVVKLIATAVLVGMPGVYILKHYGYAKLHIARGSLGTAVVGGLIFGVGFAVLGLCPGTVAGAVGQGYMDALFGGFIGIMLGTGLFAMLYPKISGGVLKCKMIQYDTIPDMLGIKPSYIIVISLILGAGFLYLLEYLGL</sequence>
<feature type="transmembrane region" description="Helical" evidence="1">
    <location>
        <begin position="12"/>
        <end position="32"/>
    </location>
</feature>
<name>A0AA97FB57_9EURY</name>
<protein>
    <submittedName>
        <fullName evidence="2">YeeE/YedE family protein</fullName>
    </submittedName>
</protein>
<dbReference type="EMBL" id="CP043875">
    <property type="protein sequence ID" value="WOF16180.1"/>
    <property type="molecule type" value="Genomic_DNA"/>
</dbReference>
<keyword evidence="1" id="KW-0812">Transmembrane</keyword>
<gene>
    <name evidence="2" type="ORF">F1737_05395</name>
</gene>
<proteinExistence type="predicted"/>
<dbReference type="KEGG" id="mefw:F1737_05395"/>
<dbReference type="Proteomes" id="UP001301797">
    <property type="component" value="Chromosome"/>
</dbReference>
<organism evidence="2 3">
    <name type="scientific">Methanochimaera problematica</name>
    <dbReference type="NCBI Taxonomy" id="2609417"/>
    <lineage>
        <taxon>Archaea</taxon>
        <taxon>Methanobacteriati</taxon>
        <taxon>Methanobacteriota</taxon>
        <taxon>Stenosarchaea group</taxon>
        <taxon>Methanomicrobia</taxon>
        <taxon>Methanomicrobiales</taxon>
        <taxon>Methanomicrobiaceae</taxon>
        <taxon>Methanochimaera</taxon>
    </lineage>
</organism>